<evidence type="ECO:0000313" key="5">
    <source>
        <dbReference type="Proteomes" id="UP000051887"/>
    </source>
</evidence>
<dbReference type="AlphaFoldDB" id="A0A0N7LV63"/>
<accession>A0A0N7LV63</accession>
<dbReference type="Proteomes" id="UP000051086">
    <property type="component" value="Unassembled WGS sequence"/>
</dbReference>
<organism evidence="3 5">
    <name type="scientific">Thalassovita autumnalis</name>
    <dbReference type="NCBI Taxonomy" id="2072972"/>
    <lineage>
        <taxon>Bacteria</taxon>
        <taxon>Pseudomonadati</taxon>
        <taxon>Pseudomonadota</taxon>
        <taxon>Alphaproteobacteria</taxon>
        <taxon>Rhodobacterales</taxon>
        <taxon>Roseobacteraceae</taxon>
        <taxon>Thalassovita</taxon>
    </lineage>
</organism>
<gene>
    <name evidence="2" type="ORF">TL5118_01299</name>
    <name evidence="3" type="ORF">TL5120_00280</name>
</gene>
<evidence type="ECO:0000313" key="3">
    <source>
        <dbReference type="EMBL" id="CUH70503.1"/>
    </source>
</evidence>
<dbReference type="Proteomes" id="UP000051887">
    <property type="component" value="Unassembled WGS sequence"/>
</dbReference>
<dbReference type="NCBIfam" id="TIGR02216">
    <property type="entry name" value="phage_TIGR02216"/>
    <property type="match status" value="1"/>
</dbReference>
<dbReference type="InterPro" id="IPR011739">
    <property type="entry name" value="GTA_rcc01693"/>
</dbReference>
<dbReference type="InterPro" id="IPR019056">
    <property type="entry name" value="Phage_TAC_6"/>
</dbReference>
<dbReference type="OrthoDB" id="7582980at2"/>
<name>A0A0N7LV63_9RHOB</name>
<evidence type="ECO:0000256" key="1">
    <source>
        <dbReference type="SAM" id="MobiDB-lite"/>
    </source>
</evidence>
<sequence>MTQGTGQQAPRQGTLDWPGLMRAGLGQLRLMPDQFWALTPVELALMLGHFGSEKPMNRNRLKDLLQSYPDRGSSRASGQRQE</sequence>
<reference evidence="2 4" key="2">
    <citation type="submission" date="2015-09" db="EMBL/GenBank/DDBJ databases">
        <authorList>
            <person name="Rodrigo-Torres L."/>
            <person name="Arahal D.R."/>
        </authorList>
    </citation>
    <scope>NUCLEOTIDE SEQUENCE [LARGE SCALE GENOMIC DNA]</scope>
    <source>
        <strain evidence="2 4">CECT 5118</strain>
    </source>
</reference>
<dbReference type="EMBL" id="CYSB01000025">
    <property type="protein sequence ID" value="CUH65418.1"/>
    <property type="molecule type" value="Genomic_DNA"/>
</dbReference>
<proteinExistence type="predicted"/>
<keyword evidence="4" id="KW-1185">Reference proteome</keyword>
<evidence type="ECO:0000313" key="2">
    <source>
        <dbReference type="EMBL" id="CUH65418.1"/>
    </source>
</evidence>
<reference evidence="3 5" key="1">
    <citation type="submission" date="2015-09" db="EMBL/GenBank/DDBJ databases">
        <authorList>
            <consortium name="Swine Surveillance"/>
        </authorList>
    </citation>
    <scope>NUCLEOTIDE SEQUENCE [LARGE SCALE GENOMIC DNA]</scope>
    <source>
        <strain evidence="3 5">5120</strain>
    </source>
</reference>
<dbReference type="EMBL" id="CYSC01000007">
    <property type="protein sequence ID" value="CUH70503.1"/>
    <property type="molecule type" value="Genomic_DNA"/>
</dbReference>
<dbReference type="RefSeq" id="WP_058241850.1">
    <property type="nucleotide sequence ID" value="NZ_CYSB01000025.1"/>
</dbReference>
<evidence type="ECO:0000313" key="4">
    <source>
        <dbReference type="Proteomes" id="UP000051086"/>
    </source>
</evidence>
<feature type="region of interest" description="Disordered" evidence="1">
    <location>
        <begin position="56"/>
        <end position="82"/>
    </location>
</feature>
<dbReference type="Pfam" id="PF09550">
    <property type="entry name" value="Phage_TAC_6"/>
    <property type="match status" value="1"/>
</dbReference>
<evidence type="ECO:0008006" key="6">
    <source>
        <dbReference type="Google" id="ProtNLM"/>
    </source>
</evidence>
<protein>
    <recommendedName>
        <fullName evidence="6">Phage tail assembly chaperone</fullName>
    </recommendedName>
</protein>